<evidence type="ECO:0000313" key="2">
    <source>
        <dbReference type="Proteomes" id="UP000006253"/>
    </source>
</evidence>
<protein>
    <submittedName>
        <fullName evidence="1">Uncharacterized protein</fullName>
    </submittedName>
</protein>
<dbReference type="AlphaFoldDB" id="A0A0E2BFG6"/>
<gene>
    <name evidence="1" type="ORF">LEP1GSC081_4182</name>
</gene>
<evidence type="ECO:0000313" key="1">
    <source>
        <dbReference type="EMBL" id="EKO15952.1"/>
    </source>
</evidence>
<reference evidence="1 2" key="1">
    <citation type="submission" date="2012-10" db="EMBL/GenBank/DDBJ databases">
        <authorList>
            <person name="Harkins D.M."/>
            <person name="Durkin A.S."/>
            <person name="Brinkac L.M."/>
            <person name="Selengut J.D."/>
            <person name="Sanka R."/>
            <person name="DePew J."/>
            <person name="Purushe J."/>
            <person name="Peacock S.J."/>
            <person name="Thaipadungpanit J."/>
            <person name="Wuthiekanun V.W."/>
            <person name="Day N.P."/>
            <person name="Vinetz J.M."/>
            <person name="Sutton G.G."/>
            <person name="Nelson W.C."/>
            <person name="Fouts D.E."/>
        </authorList>
    </citation>
    <scope>NUCLEOTIDE SEQUENCE [LARGE SCALE GENOMIC DNA]</scope>
    <source>
        <strain evidence="1 2">H1</strain>
    </source>
</reference>
<organism evidence="1 2">
    <name type="scientific">Leptospira kirschneri str. H1</name>
    <dbReference type="NCBI Taxonomy" id="1049966"/>
    <lineage>
        <taxon>Bacteria</taxon>
        <taxon>Pseudomonadati</taxon>
        <taxon>Spirochaetota</taxon>
        <taxon>Spirochaetia</taxon>
        <taxon>Leptospirales</taxon>
        <taxon>Leptospiraceae</taxon>
        <taxon>Leptospira</taxon>
    </lineage>
</organism>
<dbReference type="Proteomes" id="UP000006253">
    <property type="component" value="Unassembled WGS sequence"/>
</dbReference>
<sequence length="78" mass="9180">MRFFFAEKSTFASIFFRCFAKFKVYFVALSGLTRTHEDNTKLLTAEFAKKIAILKKFRKLGIYGILEQNQNIQIFETI</sequence>
<dbReference type="EMBL" id="AHMY02000036">
    <property type="protein sequence ID" value="EKO15952.1"/>
    <property type="molecule type" value="Genomic_DNA"/>
</dbReference>
<proteinExistence type="predicted"/>
<name>A0A0E2BFG6_9LEPT</name>
<accession>A0A0E2BFG6</accession>
<comment type="caution">
    <text evidence="1">The sequence shown here is derived from an EMBL/GenBank/DDBJ whole genome shotgun (WGS) entry which is preliminary data.</text>
</comment>